<comment type="caution">
    <text evidence="4">The sequence shown here is derived from an EMBL/GenBank/DDBJ whole genome shotgun (WGS) entry which is preliminary data.</text>
</comment>
<evidence type="ECO:0000256" key="3">
    <source>
        <dbReference type="RuleBase" id="RU361219"/>
    </source>
</evidence>
<evidence type="ECO:0000313" key="5">
    <source>
        <dbReference type="Proteomes" id="UP000315369"/>
    </source>
</evidence>
<comment type="catalytic activity">
    <reaction evidence="3">
        <text>(R)-mevalonate + 2 NAD(+) + CoA = (3S)-3-hydroxy-3-methylglutaryl-CoA + 2 NADH + 2 H(+)</text>
        <dbReference type="Rhea" id="RHEA:14833"/>
        <dbReference type="ChEBI" id="CHEBI:15378"/>
        <dbReference type="ChEBI" id="CHEBI:36464"/>
        <dbReference type="ChEBI" id="CHEBI:43074"/>
        <dbReference type="ChEBI" id="CHEBI:57287"/>
        <dbReference type="ChEBI" id="CHEBI:57540"/>
        <dbReference type="ChEBI" id="CHEBI:57945"/>
        <dbReference type="EC" id="1.1.1.88"/>
    </reaction>
</comment>
<reference evidence="4 5" key="1">
    <citation type="submission" date="2019-06" db="EMBL/GenBank/DDBJ databases">
        <authorList>
            <person name="Livingstone P."/>
            <person name="Whitworth D."/>
        </authorList>
    </citation>
    <scope>NUCLEOTIDE SEQUENCE [LARGE SCALE GENOMIC DNA]</scope>
    <source>
        <strain evidence="4 5">AM401</strain>
    </source>
</reference>
<proteinExistence type="inferred from homology"/>
<name>A0A540WJX3_9BACT</name>
<dbReference type="GO" id="GO:0015936">
    <property type="term" value="P:coenzyme A metabolic process"/>
    <property type="evidence" value="ECO:0007669"/>
    <property type="project" value="InterPro"/>
</dbReference>
<dbReference type="EC" id="1.1.1.88" evidence="3"/>
<dbReference type="NCBIfam" id="TIGR00532">
    <property type="entry name" value="HMG_CoA_R_NAD"/>
    <property type="match status" value="1"/>
</dbReference>
<dbReference type="PANTHER" id="PTHR10572">
    <property type="entry name" value="3-HYDROXY-3-METHYLGLUTARYL-COENZYME A REDUCTASE"/>
    <property type="match status" value="1"/>
</dbReference>
<dbReference type="InterPro" id="IPR009023">
    <property type="entry name" value="HMG_CoA_Rdtase_NAD(P)-bd_sf"/>
</dbReference>
<keyword evidence="3" id="KW-0520">NAD</keyword>
<dbReference type="SUPFAM" id="SSF56542">
    <property type="entry name" value="Substrate-binding domain of HMG-CoA reductase"/>
    <property type="match status" value="1"/>
</dbReference>
<dbReference type="CDD" id="cd00644">
    <property type="entry name" value="HMG-CoA_reductase_classII"/>
    <property type="match status" value="1"/>
</dbReference>
<keyword evidence="2 3" id="KW-0560">Oxidoreductase</keyword>
<dbReference type="OrthoDB" id="9764892at2"/>
<dbReference type="Gene3D" id="1.10.8.660">
    <property type="match status" value="1"/>
</dbReference>
<protein>
    <recommendedName>
        <fullName evidence="3">3-hydroxy-3-methylglutaryl coenzyme A reductase</fullName>
        <shortName evidence="3">HMG-CoA reductase</shortName>
        <ecNumber evidence="3">1.1.1.88</ecNumber>
    </recommendedName>
</protein>
<dbReference type="InterPro" id="IPR023074">
    <property type="entry name" value="HMG_CoA_Rdtase_cat_sf"/>
</dbReference>
<dbReference type="Gene3D" id="3.90.770.10">
    <property type="entry name" value="3-hydroxy-3-methylglutaryl-coenzyme A Reductase, Chain A, domain 2"/>
    <property type="match status" value="2"/>
</dbReference>
<dbReference type="PROSITE" id="PS50065">
    <property type="entry name" value="HMG_COA_REDUCTASE_4"/>
    <property type="match status" value="1"/>
</dbReference>
<comment type="similarity">
    <text evidence="1 3">Belongs to the HMG-CoA reductase family.</text>
</comment>
<dbReference type="GO" id="GO:0140643">
    <property type="term" value="F:hydroxymethylglutaryl-CoA reductase (NADH) activity"/>
    <property type="evidence" value="ECO:0007669"/>
    <property type="project" value="UniProtKB-EC"/>
</dbReference>
<comment type="pathway">
    <text evidence="3">Metabolic intermediate metabolism; (R)-mevalonate degradation; (S)-3-hydroxy-3-methylglutaryl-CoA from (R)-mevalonate: step 1/1.</text>
</comment>
<gene>
    <name evidence="4" type="ORF">FJV41_45330</name>
</gene>
<dbReference type="EMBL" id="VIFM01000363">
    <property type="protein sequence ID" value="TQF09298.1"/>
    <property type="molecule type" value="Genomic_DNA"/>
</dbReference>
<evidence type="ECO:0000313" key="4">
    <source>
        <dbReference type="EMBL" id="TQF09298.1"/>
    </source>
</evidence>
<dbReference type="Proteomes" id="UP000315369">
    <property type="component" value="Unassembled WGS sequence"/>
</dbReference>
<sequence length="464" mass="48938">MAEKLVDTQGARGNESNQSVFSGFQHLSLEERRERLGEGLGLDAELLDGLTGVQGLRMESALTMVENAVGLFSLPLGLGLHLKVNGRDYTVPMVVEEPSVIAAASFAAKLVGAAGGFVAEADPSLMIGQIQLARFGPPSFAMARILEARTELLALANSLHPQLERRGGGARDVEVRLLPPPEGPGMEPLLVVHVLVDTQEAMGANLVNTMMEGLAPRIEQLTGGKVYLRILSNLSDRRLARARCSIPERALADFGLSGGEIAEGVVQASRFALADPYRAATHNKGIMNGIDALALATGQDWRAIEAGAHAFAARGGRYGPLSVWRREGGHLLGEIQLPLALGTVGGSMLAHPGVQASFKMLGQPSARELACIFASLGLAQNLAAIRALGSVGIQRGHMALHARTVASSVGAPPEWVEAIAALLVQEGEVKVDRARQVLDRMRGGGESVTLTPSALRTGLQDEIE</sequence>
<dbReference type="PANTHER" id="PTHR10572:SF24">
    <property type="entry name" value="3-HYDROXY-3-METHYLGLUTARYL-COENZYME A REDUCTASE"/>
    <property type="match status" value="1"/>
</dbReference>
<evidence type="ECO:0000256" key="2">
    <source>
        <dbReference type="ARBA" id="ARBA00023002"/>
    </source>
</evidence>
<evidence type="ECO:0000256" key="1">
    <source>
        <dbReference type="ARBA" id="ARBA00007661"/>
    </source>
</evidence>
<dbReference type="UniPathway" id="UPA00257">
    <property type="reaction ID" value="UER00367"/>
</dbReference>
<dbReference type="AlphaFoldDB" id="A0A540WJX3"/>
<dbReference type="InterPro" id="IPR004553">
    <property type="entry name" value="HMG_CoA_Rdtase_bac-typ"/>
</dbReference>
<dbReference type="InterPro" id="IPR009029">
    <property type="entry name" value="HMG_CoA_Rdtase_sub-bd_dom_sf"/>
</dbReference>
<keyword evidence="5" id="KW-1185">Reference proteome</keyword>
<dbReference type="GO" id="GO:0004420">
    <property type="term" value="F:hydroxymethylglutaryl-CoA reductase (NADPH) activity"/>
    <property type="evidence" value="ECO:0007669"/>
    <property type="project" value="InterPro"/>
</dbReference>
<dbReference type="PROSITE" id="PS01192">
    <property type="entry name" value="HMG_COA_REDUCTASE_3"/>
    <property type="match status" value="1"/>
</dbReference>
<dbReference type="InterPro" id="IPR023076">
    <property type="entry name" value="HMG_CoA_Rdtase_CS"/>
</dbReference>
<dbReference type="InterPro" id="IPR002202">
    <property type="entry name" value="HMG_CoA_Rdtase"/>
</dbReference>
<dbReference type="SUPFAM" id="SSF55035">
    <property type="entry name" value="NAD-binding domain of HMG-CoA reductase"/>
    <property type="match status" value="1"/>
</dbReference>
<accession>A0A540WJX3</accession>
<dbReference type="Pfam" id="PF00368">
    <property type="entry name" value="HMG-CoA_red"/>
    <property type="match status" value="1"/>
</dbReference>
<organism evidence="4 5">
    <name type="scientific">Myxococcus llanfairpwllgwyngyllgogerychwyrndrobwllllantysiliogogogochensis</name>
    <dbReference type="NCBI Taxonomy" id="2590453"/>
    <lineage>
        <taxon>Bacteria</taxon>
        <taxon>Pseudomonadati</taxon>
        <taxon>Myxococcota</taxon>
        <taxon>Myxococcia</taxon>
        <taxon>Myxococcales</taxon>
        <taxon>Cystobacterineae</taxon>
        <taxon>Myxococcaceae</taxon>
        <taxon>Myxococcus</taxon>
    </lineage>
</organism>
<dbReference type="RefSeq" id="WP_141648859.1">
    <property type="nucleotide sequence ID" value="NZ_VIFM01000363.1"/>
</dbReference>